<keyword evidence="2" id="KW-0460">Magnesium</keyword>
<dbReference type="InterPro" id="IPR041492">
    <property type="entry name" value="HAD_2"/>
</dbReference>
<dbReference type="SFLD" id="SFLDS00003">
    <property type="entry name" value="Haloacid_Dehalogenase"/>
    <property type="match status" value="1"/>
</dbReference>
<proteinExistence type="predicted"/>
<evidence type="ECO:0000313" key="3">
    <source>
        <dbReference type="EMBL" id="TYS19125.1"/>
    </source>
</evidence>
<sequence length="221" mass="24965">MTKQTLIFDMDGTLFKTDTVLLSALDKTFDCLRSVDEWEGGTPIEKYLDIMGVPLPEVWRNLLPMHEEALHEKVNRMFHVHLFQEIRNGSGELYPGILELLEEQSKEYRIFIASNGLNSYLLEIVNCFTLDSLLSGVYSIERCPSGRKEDLVKIILEENEISSAIMVGDRSSDIKAGKENGLYTVGCAWGFASEGELDEADIIINSTSELESVLRKQRVQP</sequence>
<reference evidence="3 4" key="1">
    <citation type="submission" date="2019-08" db="EMBL/GenBank/DDBJ databases">
        <title>Bacillus genomes from the desert of Cuatro Cienegas, Coahuila.</title>
        <authorList>
            <person name="Olmedo-Alvarez G."/>
        </authorList>
    </citation>
    <scope>NUCLEOTIDE SEQUENCE [LARGE SCALE GENOMIC DNA]</scope>
    <source>
        <strain evidence="3 4">CH34_1T</strain>
    </source>
</reference>
<protein>
    <submittedName>
        <fullName evidence="3">HAD hydrolase-like protein</fullName>
    </submittedName>
</protein>
<dbReference type="PANTHER" id="PTHR43434">
    <property type="entry name" value="PHOSPHOGLYCOLATE PHOSPHATASE"/>
    <property type="match status" value="1"/>
</dbReference>
<accession>A0A5D4NXQ9</accession>
<dbReference type="Proteomes" id="UP000322267">
    <property type="component" value="Unassembled WGS sequence"/>
</dbReference>
<dbReference type="Gene3D" id="3.40.50.1000">
    <property type="entry name" value="HAD superfamily/HAD-like"/>
    <property type="match status" value="1"/>
</dbReference>
<dbReference type="Gene3D" id="1.10.150.240">
    <property type="entry name" value="Putative phosphatase, domain 2"/>
    <property type="match status" value="1"/>
</dbReference>
<organism evidence="3 4">
    <name type="scientific">Rossellomorea vietnamensis</name>
    <dbReference type="NCBI Taxonomy" id="218284"/>
    <lineage>
        <taxon>Bacteria</taxon>
        <taxon>Bacillati</taxon>
        <taxon>Bacillota</taxon>
        <taxon>Bacilli</taxon>
        <taxon>Bacillales</taxon>
        <taxon>Bacillaceae</taxon>
        <taxon>Rossellomorea</taxon>
    </lineage>
</organism>
<dbReference type="GO" id="GO:0006281">
    <property type="term" value="P:DNA repair"/>
    <property type="evidence" value="ECO:0007669"/>
    <property type="project" value="TreeGrafter"/>
</dbReference>
<dbReference type="InterPro" id="IPR023198">
    <property type="entry name" value="PGP-like_dom2"/>
</dbReference>
<dbReference type="Pfam" id="PF13419">
    <property type="entry name" value="HAD_2"/>
    <property type="match status" value="1"/>
</dbReference>
<dbReference type="SFLD" id="SFLDG01129">
    <property type="entry name" value="C1.5:_HAD__Beta-PGM__Phosphata"/>
    <property type="match status" value="1"/>
</dbReference>
<dbReference type="GO" id="GO:0008967">
    <property type="term" value="F:phosphoglycolate phosphatase activity"/>
    <property type="evidence" value="ECO:0007669"/>
    <property type="project" value="TreeGrafter"/>
</dbReference>
<gene>
    <name evidence="3" type="ORF">FZC78_04035</name>
</gene>
<evidence type="ECO:0000313" key="4">
    <source>
        <dbReference type="Proteomes" id="UP000322267"/>
    </source>
</evidence>
<dbReference type="EMBL" id="VTEI01000002">
    <property type="protein sequence ID" value="TYS19125.1"/>
    <property type="molecule type" value="Genomic_DNA"/>
</dbReference>
<evidence type="ECO:0000256" key="1">
    <source>
        <dbReference type="ARBA" id="ARBA00022801"/>
    </source>
</evidence>
<dbReference type="SUPFAM" id="SSF56784">
    <property type="entry name" value="HAD-like"/>
    <property type="match status" value="1"/>
</dbReference>
<dbReference type="OrthoDB" id="9792518at2"/>
<name>A0A5D4NXQ9_9BACI</name>
<keyword evidence="1 3" id="KW-0378">Hydrolase</keyword>
<dbReference type="AlphaFoldDB" id="A0A5D4NXQ9"/>
<evidence type="ECO:0000256" key="2">
    <source>
        <dbReference type="ARBA" id="ARBA00022842"/>
    </source>
</evidence>
<dbReference type="PANTHER" id="PTHR43434:SF1">
    <property type="entry name" value="PHOSPHOGLYCOLATE PHOSPHATASE"/>
    <property type="match status" value="1"/>
</dbReference>
<comment type="caution">
    <text evidence="3">The sequence shown here is derived from an EMBL/GenBank/DDBJ whole genome shotgun (WGS) entry which is preliminary data.</text>
</comment>
<dbReference type="InterPro" id="IPR050155">
    <property type="entry name" value="HAD-like_hydrolase_sf"/>
</dbReference>
<dbReference type="InterPro" id="IPR036412">
    <property type="entry name" value="HAD-like_sf"/>
</dbReference>
<dbReference type="InterPro" id="IPR023214">
    <property type="entry name" value="HAD_sf"/>
</dbReference>